<sequence length="428" mass="47698">MSFFADSGGSARPAADAREEQALRRLKQMRWTATSLLALMIIVLVACNLYQGAHGWLVWPRAFAEAGTVGAIADWYAVVALFRRPLGLRVPHTAIISQNQQRIAERLGDFVHENFLAPDFLMLRLAGYNATQALGRWLARPSNSRGVADVAMDSLVELLDGMDEDDLQRLFEGFVIPHLRTLDLSRATGRLLQLLTDAGRHQPLLDCGLGALKAWLTSNAGVIRAKFSEASLYTPAPLDAYIVRKFIEGIVALLGEVAGNPEHELRRQLDAALQALISQLQTSSQYRRFGHILMRDCIRHVRKADSRRAMLEHVRAWSTTRLGPKDAESRNTLAVLLVSFGRTLRRDPAIQRKLNAWWLALADKLVTRYGRQLSALITEVVQSWKADEVSRKIETEIGRDLQFIRINGTFVGGMVGVLLHAATLALAR</sequence>
<keyword evidence="1" id="KW-0812">Transmembrane</keyword>
<dbReference type="RefSeq" id="WP_074295369.1">
    <property type="nucleotide sequence ID" value="NZ_FSRU01000001.1"/>
</dbReference>
<evidence type="ECO:0000313" key="2">
    <source>
        <dbReference type="EMBL" id="SIO27369.1"/>
    </source>
</evidence>
<organism evidence="2 3">
    <name type="scientific">Paraburkholderia phenazinium</name>
    <dbReference type="NCBI Taxonomy" id="60549"/>
    <lineage>
        <taxon>Bacteria</taxon>
        <taxon>Pseudomonadati</taxon>
        <taxon>Pseudomonadota</taxon>
        <taxon>Betaproteobacteria</taxon>
        <taxon>Burkholderiales</taxon>
        <taxon>Burkholderiaceae</taxon>
        <taxon>Paraburkholderia</taxon>
    </lineage>
</organism>
<dbReference type="GO" id="GO:0005886">
    <property type="term" value="C:plasma membrane"/>
    <property type="evidence" value="ECO:0007669"/>
    <property type="project" value="TreeGrafter"/>
</dbReference>
<dbReference type="Proteomes" id="UP000185151">
    <property type="component" value="Unassembled WGS sequence"/>
</dbReference>
<gene>
    <name evidence="2" type="ORF">SAMN05444165_1835</name>
</gene>
<name>A0A1N6I5X4_9BURK</name>
<keyword evidence="3" id="KW-1185">Reference proteome</keyword>
<feature type="transmembrane region" description="Helical" evidence="1">
    <location>
        <begin position="31"/>
        <end position="51"/>
    </location>
</feature>
<keyword evidence="1" id="KW-0472">Membrane</keyword>
<dbReference type="Pfam" id="PF04286">
    <property type="entry name" value="DUF445"/>
    <property type="match status" value="1"/>
</dbReference>
<keyword evidence="1" id="KW-1133">Transmembrane helix</keyword>
<evidence type="ECO:0000256" key="1">
    <source>
        <dbReference type="SAM" id="Phobius"/>
    </source>
</evidence>
<dbReference type="EMBL" id="FSRU01000001">
    <property type="protein sequence ID" value="SIO27369.1"/>
    <property type="molecule type" value="Genomic_DNA"/>
</dbReference>
<feature type="transmembrane region" description="Helical" evidence="1">
    <location>
        <begin position="63"/>
        <end position="82"/>
    </location>
</feature>
<dbReference type="PANTHER" id="PTHR38442">
    <property type="entry name" value="INNER MEMBRANE PROTEIN-RELATED"/>
    <property type="match status" value="1"/>
</dbReference>
<dbReference type="AlphaFoldDB" id="A0A1N6I5X4"/>
<accession>A0A1N6I5X4</accession>
<proteinExistence type="predicted"/>
<dbReference type="PANTHER" id="PTHR38442:SF1">
    <property type="entry name" value="INNER MEMBRANE PROTEIN"/>
    <property type="match status" value="1"/>
</dbReference>
<reference evidence="2 3" key="1">
    <citation type="submission" date="2016-11" db="EMBL/GenBank/DDBJ databases">
        <authorList>
            <person name="Jaros S."/>
            <person name="Januszkiewicz K."/>
            <person name="Wedrychowicz H."/>
        </authorList>
    </citation>
    <scope>NUCLEOTIDE SEQUENCE [LARGE SCALE GENOMIC DNA]</scope>
    <source>
        <strain evidence="2 3">GAS95</strain>
    </source>
</reference>
<protein>
    <submittedName>
        <fullName evidence="2">Uncharacterized membrane-anchored protein YjiN, DUF445 family</fullName>
    </submittedName>
</protein>
<evidence type="ECO:0000313" key="3">
    <source>
        <dbReference type="Proteomes" id="UP000185151"/>
    </source>
</evidence>
<dbReference type="InterPro" id="IPR007383">
    <property type="entry name" value="DUF445"/>
</dbReference>